<dbReference type="InterPro" id="IPR013783">
    <property type="entry name" value="Ig-like_fold"/>
</dbReference>
<dbReference type="Pfam" id="PF19190">
    <property type="entry name" value="BACON_2"/>
    <property type="match status" value="1"/>
</dbReference>
<evidence type="ECO:0000313" key="5">
    <source>
        <dbReference type="Proteomes" id="UP000823862"/>
    </source>
</evidence>
<dbReference type="Proteomes" id="UP000823862">
    <property type="component" value="Unassembled WGS sequence"/>
</dbReference>
<feature type="domain" description="BACON" evidence="3">
    <location>
        <begin position="45"/>
        <end position="119"/>
    </location>
</feature>
<feature type="domain" description="BACON" evidence="2">
    <location>
        <begin position="330"/>
        <end position="383"/>
    </location>
</feature>
<feature type="domain" description="BACON" evidence="2">
    <location>
        <begin position="152"/>
        <end position="206"/>
    </location>
</feature>
<reference evidence="4" key="1">
    <citation type="journal article" date="2021" name="PeerJ">
        <title>Extensive microbial diversity within the chicken gut microbiome revealed by metagenomics and culture.</title>
        <authorList>
            <person name="Gilroy R."/>
            <person name="Ravi A."/>
            <person name="Getino M."/>
            <person name="Pursley I."/>
            <person name="Horton D.L."/>
            <person name="Alikhan N.F."/>
            <person name="Baker D."/>
            <person name="Gharbi K."/>
            <person name="Hall N."/>
            <person name="Watson M."/>
            <person name="Adriaenssens E.M."/>
            <person name="Foster-Nyarko E."/>
            <person name="Jarju S."/>
            <person name="Secka A."/>
            <person name="Antonio M."/>
            <person name="Oren A."/>
            <person name="Chaudhuri R.R."/>
            <person name="La Ragione R."/>
            <person name="Hildebrand F."/>
            <person name="Pallen M.J."/>
        </authorList>
    </citation>
    <scope>NUCLEOTIDE SEQUENCE</scope>
    <source>
        <strain evidence="4">ChiHjej12B11-9795</strain>
    </source>
</reference>
<protein>
    <submittedName>
        <fullName evidence="4">BACON domain-containing protein</fullName>
    </submittedName>
</protein>
<gene>
    <name evidence="4" type="ORF">H9950_02205</name>
</gene>
<dbReference type="PROSITE" id="PS51257">
    <property type="entry name" value="PROKAR_LIPOPROTEIN"/>
    <property type="match status" value="1"/>
</dbReference>
<reference evidence="4" key="2">
    <citation type="submission" date="2021-04" db="EMBL/GenBank/DDBJ databases">
        <authorList>
            <person name="Gilroy R."/>
        </authorList>
    </citation>
    <scope>NUCLEOTIDE SEQUENCE</scope>
    <source>
        <strain evidence="4">ChiHjej12B11-9795</strain>
    </source>
</reference>
<dbReference type="Pfam" id="PF13004">
    <property type="entry name" value="BACON"/>
    <property type="match status" value="3"/>
</dbReference>
<dbReference type="Gene3D" id="2.60.40.10">
    <property type="entry name" value="Immunoglobulins"/>
    <property type="match status" value="4"/>
</dbReference>
<dbReference type="EMBL" id="DWZI01000011">
    <property type="protein sequence ID" value="HJA85009.1"/>
    <property type="molecule type" value="Genomic_DNA"/>
</dbReference>
<dbReference type="AlphaFoldDB" id="A0A9D2KVB9"/>
<dbReference type="CDD" id="cd14948">
    <property type="entry name" value="BACON"/>
    <property type="match status" value="4"/>
</dbReference>
<accession>A0A9D2KVB9</accession>
<evidence type="ECO:0000259" key="3">
    <source>
        <dbReference type="Pfam" id="PF19190"/>
    </source>
</evidence>
<evidence type="ECO:0000313" key="4">
    <source>
        <dbReference type="EMBL" id="HJA85009.1"/>
    </source>
</evidence>
<name>A0A9D2KVB9_9BACE</name>
<dbReference type="InterPro" id="IPR024361">
    <property type="entry name" value="BACON"/>
</dbReference>
<feature type="signal peptide" evidence="1">
    <location>
        <begin position="1"/>
        <end position="20"/>
    </location>
</feature>
<evidence type="ECO:0000259" key="2">
    <source>
        <dbReference type="Pfam" id="PF13004"/>
    </source>
</evidence>
<comment type="caution">
    <text evidence="4">The sequence shown here is derived from an EMBL/GenBank/DDBJ whole genome shotgun (WGS) entry which is preliminary data.</text>
</comment>
<sequence length="469" mass="50715">MKKYGYLLIGFLLLAWTACSDDNKEPGAQTPVITLDSEEGEQLLFENTGGSRNLNFSTNVAWTARADQEWCSVSPASGQAGNHSLTVTIEGNDTPNERNAAIILQAGTTTKRIVVVQKQKDALTVTSGKIEVAKAGGEIAVEVQANVAFDYEVEEAASDWIVPVQTKALETTTLRFTVKPNETEEKREGKILLSSGTLSETVTVYQSGIVPEIVLTKNEYTVGSDGEEIVIELQSNIDYEMRLPDVAWITQADTRALSTYTHRLTVAPNDGYDLRTAEIHFVNEAEKIDEVVTVTQVQRDAILVAKETYEVSPAGGNLNFSVNTNVTFEVSVSADWLRQAPDTRALQEVPLSFVVDANEALEPREALITLTSDGLKQTIRVVQSGVQQAGTVVIVHTNTVFTAPTLTGPSLGTARINWGDGTEEDYAAGISHTYEDGGTQHAVSIESEGAEEISLPDLVGVSSIDLSDF</sequence>
<proteinExistence type="predicted"/>
<keyword evidence="1" id="KW-0732">Signal</keyword>
<feature type="domain" description="BACON" evidence="2">
    <location>
        <begin position="245"/>
        <end position="296"/>
    </location>
</feature>
<feature type="chain" id="PRO_5039533992" evidence="1">
    <location>
        <begin position="21"/>
        <end position="469"/>
    </location>
</feature>
<evidence type="ECO:0000256" key="1">
    <source>
        <dbReference type="SAM" id="SignalP"/>
    </source>
</evidence>
<organism evidence="4 5">
    <name type="scientific">Candidatus Bacteroides avicola</name>
    <dbReference type="NCBI Taxonomy" id="2838468"/>
    <lineage>
        <taxon>Bacteria</taxon>
        <taxon>Pseudomonadati</taxon>
        <taxon>Bacteroidota</taxon>
        <taxon>Bacteroidia</taxon>
        <taxon>Bacteroidales</taxon>
        <taxon>Bacteroidaceae</taxon>
        <taxon>Bacteroides</taxon>
    </lineage>
</organism>